<reference evidence="1" key="1">
    <citation type="submission" date="2018-06" db="EMBL/GenBank/DDBJ databases">
        <authorList>
            <person name="Zhirakovskaya E."/>
        </authorList>
    </citation>
    <scope>NUCLEOTIDE SEQUENCE</scope>
</reference>
<name>A0A3B0YD85_9ZZZZ</name>
<proteinExistence type="predicted"/>
<evidence type="ECO:0000313" key="1">
    <source>
        <dbReference type="EMBL" id="VAW74700.1"/>
    </source>
</evidence>
<dbReference type="AlphaFoldDB" id="A0A3B0YD85"/>
<sequence length="388" mass="43821">MLIASAMLVFVAMLTKTLRCFIFALVGFYPFTPVFSGLFDRTPSCEKSAKKLLGSGYKYSANRILVSDDAQHLAVFVEFNTLKKVKSGFYARENITLKLLRYRREGEHYTLVSEQGVCEKYIDFQHLQALMDKDRNVYTYNRKANTFSVWPEDPALKITNNPVTGANLSSSTIAIDRASGLIYASHDKHIVRQSKPGDFAFEEWLRFDDYFDASKSWNPFRINVAENRLWVSMVISDNEDIYAPNVHEYWVFDTEGTLLNKQPAKDAYTRFHPGSPAIGLDLDLLRQKRKRNEPPGPPLISLKYIDAVSGKAAEIVRFSGEKSDLSLSGTSFSSDGTLYTVYNLYQDEAQAVLHLIRYHPSSGRSETLLPLVSGVPGAIHIARPTVTR</sequence>
<organism evidence="1">
    <name type="scientific">hydrothermal vent metagenome</name>
    <dbReference type="NCBI Taxonomy" id="652676"/>
    <lineage>
        <taxon>unclassified sequences</taxon>
        <taxon>metagenomes</taxon>
        <taxon>ecological metagenomes</taxon>
    </lineage>
</organism>
<protein>
    <submittedName>
        <fullName evidence="1">Uncharacterized protein</fullName>
    </submittedName>
</protein>
<accession>A0A3B0YD85</accession>
<dbReference type="EMBL" id="UOFN01000039">
    <property type="protein sequence ID" value="VAW74700.1"/>
    <property type="molecule type" value="Genomic_DNA"/>
</dbReference>
<gene>
    <name evidence="1" type="ORF">MNBD_GAMMA15-833</name>
</gene>